<evidence type="ECO:0008006" key="4">
    <source>
        <dbReference type="Google" id="ProtNLM"/>
    </source>
</evidence>
<keyword evidence="3" id="KW-1185">Reference proteome</keyword>
<protein>
    <recommendedName>
        <fullName evidence="4">Kinesin light chain</fullName>
    </recommendedName>
</protein>
<proteinExistence type="predicted"/>
<dbReference type="OrthoDB" id="626167at2759"/>
<dbReference type="PANTHER" id="PTHR47459:SF1">
    <property type="entry name" value="KINESIN LIGHT CHAIN-RELATED"/>
    <property type="match status" value="1"/>
</dbReference>
<feature type="repeat" description="TPR" evidence="1">
    <location>
        <begin position="392"/>
        <end position="425"/>
    </location>
</feature>
<dbReference type="Proteomes" id="UP000631114">
    <property type="component" value="Unassembled WGS sequence"/>
</dbReference>
<dbReference type="PROSITE" id="PS50005">
    <property type="entry name" value="TPR"/>
    <property type="match status" value="1"/>
</dbReference>
<dbReference type="PROSITE" id="PS50293">
    <property type="entry name" value="TPR_REGION"/>
    <property type="match status" value="1"/>
</dbReference>
<accession>A0A835M0R9</accession>
<comment type="caution">
    <text evidence="2">The sequence shown here is derived from an EMBL/GenBank/DDBJ whole genome shotgun (WGS) entry which is preliminary data.</text>
</comment>
<evidence type="ECO:0000313" key="2">
    <source>
        <dbReference type="EMBL" id="KAF9612127.1"/>
    </source>
</evidence>
<dbReference type="SUPFAM" id="SSF48452">
    <property type="entry name" value="TPR-like"/>
    <property type="match status" value="3"/>
</dbReference>
<gene>
    <name evidence="2" type="ORF">IFM89_038310</name>
</gene>
<organism evidence="2 3">
    <name type="scientific">Coptis chinensis</name>
    <dbReference type="NCBI Taxonomy" id="261450"/>
    <lineage>
        <taxon>Eukaryota</taxon>
        <taxon>Viridiplantae</taxon>
        <taxon>Streptophyta</taxon>
        <taxon>Embryophyta</taxon>
        <taxon>Tracheophyta</taxon>
        <taxon>Spermatophyta</taxon>
        <taxon>Magnoliopsida</taxon>
        <taxon>Ranunculales</taxon>
        <taxon>Ranunculaceae</taxon>
        <taxon>Coptidoideae</taxon>
        <taxon>Coptis</taxon>
    </lineage>
</organism>
<sequence length="601" mass="67176">MMKRATSSFLSHLTSTHKRSNLYKNLFTNTCPIPINHLVLNPKSHHQSRNINTLRQRKVKEKVDIEEEFEAAVSTDDILKAFKSLETVFDKNEPKYGLACLKVGLHLDDEGEEPETALQFGLKAFNILDKGDKNLSIPLAMTLHLMGSASYNLKRFSDSLGYLNKANRLLVKLQSEGCSDKEILLVLHTVQLGLANAKTAMGRNEEALENYTKGLEIKEMTLDPESKELGVAYRQVAEAYAAVMSFNDGLPYCLKALKIHKAHLGDNSIEVAHDRRILGVIYTGMQEFQKALEQNVLSQKVLKQWGCKDDLLRAELDAANTLISLGNYEEAINSLKSVVLQTDKDSKTRALVFIEMANAMCKEETYGNAKRCLEISTGIFDKKETEFPAEVADAYMEIAGLYVEMNEFEPAVSLYKRALSIFEKLPQEQHAEGTASAKLGWLLLLTDKVPQAIPYMENAAELLKESFGPKHFSVAYIYNNLGAAYLELERPQSAAQMFAVAKDIMDVSLGPHHADSIEACQNLSKAYSAMRSYHLAIDFQQCAVDAWESHGPTAEDELKEATRVLEQLKKEACGSTTEHVLTKALAMRPRARSVSIEKLKK</sequence>
<dbReference type="EMBL" id="JADFTS010000004">
    <property type="protein sequence ID" value="KAF9612127.1"/>
    <property type="molecule type" value="Genomic_DNA"/>
</dbReference>
<dbReference type="AlphaFoldDB" id="A0A835M0R9"/>
<dbReference type="InterPro" id="IPR019734">
    <property type="entry name" value="TPR_rpt"/>
</dbReference>
<dbReference type="Gene3D" id="1.25.40.10">
    <property type="entry name" value="Tetratricopeptide repeat domain"/>
    <property type="match status" value="3"/>
</dbReference>
<evidence type="ECO:0000256" key="1">
    <source>
        <dbReference type="PROSITE-ProRule" id="PRU00339"/>
    </source>
</evidence>
<reference evidence="2 3" key="1">
    <citation type="submission" date="2020-10" db="EMBL/GenBank/DDBJ databases">
        <title>The Coptis chinensis genome and diversification of protoberbering-type alkaloids.</title>
        <authorList>
            <person name="Wang B."/>
            <person name="Shu S."/>
            <person name="Song C."/>
            <person name="Liu Y."/>
        </authorList>
    </citation>
    <scope>NUCLEOTIDE SEQUENCE [LARGE SCALE GENOMIC DNA]</scope>
    <source>
        <strain evidence="2">HL-2020</strain>
        <tissue evidence="2">Leaf</tissue>
    </source>
</reference>
<dbReference type="Pfam" id="PF13424">
    <property type="entry name" value="TPR_12"/>
    <property type="match status" value="1"/>
</dbReference>
<dbReference type="InterPro" id="IPR011990">
    <property type="entry name" value="TPR-like_helical_dom_sf"/>
</dbReference>
<dbReference type="SMART" id="SM00028">
    <property type="entry name" value="TPR"/>
    <property type="match status" value="8"/>
</dbReference>
<keyword evidence="1" id="KW-0802">TPR repeat</keyword>
<dbReference type="Pfam" id="PF13374">
    <property type="entry name" value="TPR_10"/>
    <property type="match status" value="1"/>
</dbReference>
<name>A0A835M0R9_9MAGN</name>
<evidence type="ECO:0000313" key="3">
    <source>
        <dbReference type="Proteomes" id="UP000631114"/>
    </source>
</evidence>
<dbReference type="PANTHER" id="PTHR47459">
    <property type="entry name" value="KINESIN LIGHT CHAIN-RELATED"/>
    <property type="match status" value="1"/>
</dbReference>